<accession>A0A831LYZ5</accession>
<gene>
    <name evidence="3" type="ORF">ENN90_15555</name>
</gene>
<sequence length="76" mass="9006">MNLNPLHSVILSFWYRLTGDDILHYRLFSVLIFILTLPFLFFLARKLFRSDQIAWIATSLYSVSPFIHLFAQPVIF</sequence>
<proteinExistence type="predicted"/>
<keyword evidence="1" id="KW-1133">Transmembrane helix</keyword>
<feature type="transmembrane region" description="Helical" evidence="1">
    <location>
        <begin position="53"/>
        <end position="71"/>
    </location>
</feature>
<evidence type="ECO:0000313" key="3">
    <source>
        <dbReference type="EMBL" id="HDR53011.1"/>
    </source>
</evidence>
<comment type="caution">
    <text evidence="3">The sequence shown here is derived from an EMBL/GenBank/DDBJ whole genome shotgun (WGS) entry which is preliminary data.</text>
</comment>
<reference evidence="3" key="1">
    <citation type="journal article" date="2020" name="mSystems">
        <title>Genome- and Community-Level Interaction Insights into Carbon Utilization and Element Cycling Functions of Hydrothermarchaeota in Hydrothermal Sediment.</title>
        <authorList>
            <person name="Zhou Z."/>
            <person name="Liu Y."/>
            <person name="Xu W."/>
            <person name="Pan J."/>
            <person name="Luo Z.H."/>
            <person name="Li M."/>
        </authorList>
    </citation>
    <scope>NUCLEOTIDE SEQUENCE [LARGE SCALE GENOMIC DNA]</scope>
    <source>
        <strain evidence="3">SpSt-1217</strain>
    </source>
</reference>
<protein>
    <submittedName>
        <fullName evidence="3">Phospholipid carrier-dependent glycosyltransferase</fullName>
    </submittedName>
</protein>
<dbReference type="InterPro" id="IPR038731">
    <property type="entry name" value="RgtA/B/C-like"/>
</dbReference>
<organism evidence="3">
    <name type="scientific">Mariniphaga anaerophila</name>
    <dbReference type="NCBI Taxonomy" id="1484053"/>
    <lineage>
        <taxon>Bacteria</taxon>
        <taxon>Pseudomonadati</taxon>
        <taxon>Bacteroidota</taxon>
        <taxon>Bacteroidia</taxon>
        <taxon>Marinilabiliales</taxon>
        <taxon>Prolixibacteraceae</taxon>
        <taxon>Mariniphaga</taxon>
    </lineage>
</organism>
<keyword evidence="1" id="KW-0472">Membrane</keyword>
<dbReference type="Proteomes" id="UP000886047">
    <property type="component" value="Unassembled WGS sequence"/>
</dbReference>
<name>A0A831LYZ5_9BACT</name>
<evidence type="ECO:0000259" key="2">
    <source>
        <dbReference type="Pfam" id="PF13231"/>
    </source>
</evidence>
<feature type="transmembrane region" description="Helical" evidence="1">
    <location>
        <begin position="23"/>
        <end position="44"/>
    </location>
</feature>
<dbReference type="EMBL" id="DSDK01000872">
    <property type="protein sequence ID" value="HDR53011.1"/>
    <property type="molecule type" value="Genomic_DNA"/>
</dbReference>
<evidence type="ECO:0000256" key="1">
    <source>
        <dbReference type="SAM" id="Phobius"/>
    </source>
</evidence>
<dbReference type="AlphaFoldDB" id="A0A831LYZ5"/>
<keyword evidence="1" id="KW-0812">Transmembrane</keyword>
<dbReference type="Pfam" id="PF13231">
    <property type="entry name" value="PMT_2"/>
    <property type="match status" value="1"/>
</dbReference>
<feature type="domain" description="Glycosyltransferase RgtA/B/C/D-like" evidence="2">
    <location>
        <begin position="5"/>
        <end position="67"/>
    </location>
</feature>